<proteinExistence type="predicted"/>
<evidence type="ECO:0000313" key="1">
    <source>
        <dbReference type="EMBL" id="KJU85465.1"/>
    </source>
</evidence>
<keyword evidence="2" id="KW-1185">Reference proteome</keyword>
<evidence type="ECO:0000313" key="2">
    <source>
        <dbReference type="Proteomes" id="UP000033423"/>
    </source>
</evidence>
<name>A0A0F3GU37_9BACT</name>
<dbReference type="Proteomes" id="UP000033423">
    <property type="component" value="Unassembled WGS sequence"/>
</dbReference>
<accession>A0A0F3GU37</accession>
<organism evidence="1 2">
    <name type="scientific">Candidatus Magnetobacterium bavaricum</name>
    <dbReference type="NCBI Taxonomy" id="29290"/>
    <lineage>
        <taxon>Bacteria</taxon>
        <taxon>Pseudomonadati</taxon>
        <taxon>Nitrospirota</taxon>
        <taxon>Thermodesulfovibrionia</taxon>
        <taxon>Thermodesulfovibrionales</taxon>
        <taxon>Candidatus Magnetobacteriaceae</taxon>
        <taxon>Candidatus Magnetobacterium</taxon>
    </lineage>
</organism>
<reference evidence="1 2" key="1">
    <citation type="submission" date="2015-02" db="EMBL/GenBank/DDBJ databases">
        <title>Single-cell genomics of uncultivated deep-branching MTB reveals a conserved set of magnetosome genes.</title>
        <authorList>
            <person name="Kolinko S."/>
            <person name="Richter M."/>
            <person name="Glockner F.O."/>
            <person name="Brachmann A."/>
            <person name="Schuler D."/>
        </authorList>
    </citation>
    <scope>NUCLEOTIDE SEQUENCE [LARGE SCALE GENOMIC DNA]</scope>
    <source>
        <strain evidence="1">TM-1</strain>
    </source>
</reference>
<protein>
    <submittedName>
        <fullName evidence="1">Uncharacterized protein</fullName>
    </submittedName>
</protein>
<comment type="caution">
    <text evidence="1">The sequence shown here is derived from an EMBL/GenBank/DDBJ whole genome shotgun (WGS) entry which is preliminary data.</text>
</comment>
<sequence length="52" mass="5659">MAYFFTNLQDLTANTLGGVWTDLSLSAFVPVDASIVVIRVRTTNDDGVAYGY</sequence>
<dbReference type="AlphaFoldDB" id="A0A0F3GU37"/>
<feature type="non-terminal residue" evidence="1">
    <location>
        <position position="52"/>
    </location>
</feature>
<gene>
    <name evidence="1" type="ORF">MBAV_002342</name>
</gene>
<dbReference type="EMBL" id="LACI01001013">
    <property type="protein sequence ID" value="KJU85465.1"/>
    <property type="molecule type" value="Genomic_DNA"/>
</dbReference>